<organism evidence="2 3">
    <name type="scientific">Mycolicibacterium flavescens</name>
    <name type="common">Mycobacterium flavescens</name>
    <dbReference type="NCBI Taxonomy" id="1776"/>
    <lineage>
        <taxon>Bacteria</taxon>
        <taxon>Bacillati</taxon>
        <taxon>Actinomycetota</taxon>
        <taxon>Actinomycetes</taxon>
        <taxon>Mycobacteriales</taxon>
        <taxon>Mycobacteriaceae</taxon>
        <taxon>Mycolicibacterium</taxon>
    </lineage>
</organism>
<evidence type="ECO:0000313" key="2">
    <source>
        <dbReference type="EMBL" id="ODQ88747.1"/>
    </source>
</evidence>
<evidence type="ECO:0000259" key="1">
    <source>
        <dbReference type="Pfam" id="PF14032"/>
    </source>
</evidence>
<evidence type="ECO:0000313" key="3">
    <source>
        <dbReference type="Proteomes" id="UP000094053"/>
    </source>
</evidence>
<feature type="domain" description="PknH-like extracellular" evidence="1">
    <location>
        <begin position="7"/>
        <end position="193"/>
    </location>
</feature>
<reference evidence="3" key="1">
    <citation type="submission" date="2016-09" db="EMBL/GenBank/DDBJ databases">
        <authorList>
            <person name="Greninger A.L."/>
            <person name="Jerome K.R."/>
            <person name="Mcnair B."/>
            <person name="Wallis C."/>
            <person name="Fang F."/>
        </authorList>
    </citation>
    <scope>NUCLEOTIDE SEQUENCE [LARGE SCALE GENOMIC DNA]</scope>
    <source>
        <strain evidence="3">M6</strain>
    </source>
</reference>
<keyword evidence="3" id="KW-1185">Reference proteome</keyword>
<dbReference type="Pfam" id="PF14032">
    <property type="entry name" value="PknH_C"/>
    <property type="match status" value="1"/>
</dbReference>
<gene>
    <name evidence="2" type="ORF">BHQ18_17980</name>
</gene>
<dbReference type="RefSeq" id="WP_069415002.1">
    <property type="nucleotide sequence ID" value="NZ_JACKUL010000031.1"/>
</dbReference>
<dbReference type="InterPro" id="IPR026954">
    <property type="entry name" value="PknH-like_Extracell"/>
</dbReference>
<sequence length="201" mass="21215">MDSYSWLTTVLPSNEELTTAAGYPVRMDGPPSVSSRLRDTVTGSQLTEGQCLGVVSPLEAQVFASAPVRAVTFATESTITIGAVALASDDDARGLFDAFADQWRACEGATLVKADRITTYEHRLTELDAASSVVSAIDEVTSDSRTAVPVRVQRALGVAKDCIVEASVPITNPTPHEPAVAANAAVDLVNAMLVKVRAVRR</sequence>
<protein>
    <recommendedName>
        <fullName evidence="1">PknH-like extracellular domain-containing protein</fullName>
    </recommendedName>
</protein>
<dbReference type="STRING" id="1776.BHQ18_17980"/>
<name>A0A1E3RH52_MYCFV</name>
<proteinExistence type="predicted"/>
<dbReference type="InterPro" id="IPR038232">
    <property type="entry name" value="PknH-like_Extracell_sf"/>
</dbReference>
<dbReference type="Gene3D" id="3.40.1000.70">
    <property type="entry name" value="PknH-like extracellular domain"/>
    <property type="match status" value="1"/>
</dbReference>
<dbReference type="Proteomes" id="UP000094053">
    <property type="component" value="Unassembled WGS sequence"/>
</dbReference>
<dbReference type="AlphaFoldDB" id="A0A1E3RH52"/>
<accession>A0A1E3RH52</accession>
<dbReference type="EMBL" id="MIHA01000013">
    <property type="protein sequence ID" value="ODQ88747.1"/>
    <property type="molecule type" value="Genomic_DNA"/>
</dbReference>
<comment type="caution">
    <text evidence="2">The sequence shown here is derived from an EMBL/GenBank/DDBJ whole genome shotgun (WGS) entry which is preliminary data.</text>
</comment>